<keyword evidence="1" id="KW-0677">Repeat</keyword>
<keyword evidence="2 3" id="KW-0694">RNA-binding</keyword>
<name>A0A9D4UUU8_ADICA</name>
<evidence type="ECO:0000256" key="3">
    <source>
        <dbReference type="PROSITE-ProRule" id="PRU00176"/>
    </source>
</evidence>
<dbReference type="InterPro" id="IPR050666">
    <property type="entry name" value="ESRP"/>
</dbReference>
<dbReference type="CDD" id="cd12508">
    <property type="entry name" value="RRM2_ESRPs_Fusilli"/>
    <property type="match status" value="1"/>
</dbReference>
<feature type="domain" description="RRM" evidence="4">
    <location>
        <begin position="370"/>
        <end position="447"/>
    </location>
</feature>
<sequence>MAGLQDDEWLCKHDRIALDVNFDGLEHMVDHGGVGLQCCIFKIHGGANVEGFMIEQQATASNHGYKLLRKGKQITNLLECFGRFSSQTEMVGTGGLVGASALEEELNHSNVVRLRGLPFSATESDVEEFFKGLELGPDGIVICVNFQGRSSGQAYVQFASVEIADKALDRNRQHMGSRYIEVFKGHPSDMQAALKMVGRGSSNANESASNANTGLSGTTGTTDMGYAGVLRMRGLPYSCTLADISVFFQGMQIVPDGIFLCSHGDGRPTGEAFVEFINEETASQAMKLHREPMGSRYVELFRSTKGEMVSVVKQQMYGLSSRMGGYSSHGQIPGMMGAIGLPGLGLMNCAAGMGLSSILDGTMKDTSENVCVKMRGLPFNAEKNDIVKFFEGYEIAPNGILIVTGAADRPTGEAFVEFMSVDEAQRAMERHKQNMGSRYIELFRATKSECLQAVWGFPGCRMMDPSFQLLLLQQQAAMGAFGMGGYMGRQREAWADFSNEAASFYHGKGRLSGSRGTAAFDRSGNFQGAQHNPMS</sequence>
<dbReference type="PANTHER" id="PTHR13976">
    <property type="entry name" value="HETEROGENEOUS NUCLEAR RIBONUCLEOPROTEIN-RELATED"/>
    <property type="match status" value="1"/>
</dbReference>
<dbReference type="AlphaFoldDB" id="A0A9D4UUU8"/>
<dbReference type="InterPro" id="IPR035979">
    <property type="entry name" value="RBD_domain_sf"/>
</dbReference>
<dbReference type="EMBL" id="JABFUD020000010">
    <property type="protein sequence ID" value="KAI5074195.1"/>
    <property type="molecule type" value="Genomic_DNA"/>
</dbReference>
<dbReference type="CDD" id="cd12254">
    <property type="entry name" value="RRM_hnRNPH_ESRPs_RBM12_like"/>
    <property type="match status" value="2"/>
</dbReference>
<dbReference type="InterPro" id="IPR000504">
    <property type="entry name" value="RRM_dom"/>
</dbReference>
<evidence type="ECO:0000313" key="5">
    <source>
        <dbReference type="EMBL" id="KAI5074195.1"/>
    </source>
</evidence>
<reference evidence="5" key="1">
    <citation type="submission" date="2021-01" db="EMBL/GenBank/DDBJ databases">
        <title>Adiantum capillus-veneris genome.</title>
        <authorList>
            <person name="Fang Y."/>
            <person name="Liao Q."/>
        </authorList>
    </citation>
    <scope>NUCLEOTIDE SEQUENCE</scope>
    <source>
        <strain evidence="5">H3</strain>
        <tissue evidence="5">Leaf</tissue>
    </source>
</reference>
<organism evidence="5 6">
    <name type="scientific">Adiantum capillus-veneris</name>
    <name type="common">Maidenhair fern</name>
    <dbReference type="NCBI Taxonomy" id="13818"/>
    <lineage>
        <taxon>Eukaryota</taxon>
        <taxon>Viridiplantae</taxon>
        <taxon>Streptophyta</taxon>
        <taxon>Embryophyta</taxon>
        <taxon>Tracheophyta</taxon>
        <taxon>Polypodiopsida</taxon>
        <taxon>Polypodiidae</taxon>
        <taxon>Polypodiales</taxon>
        <taxon>Pteridineae</taxon>
        <taxon>Pteridaceae</taxon>
        <taxon>Vittarioideae</taxon>
        <taxon>Adiantum</taxon>
    </lineage>
</organism>
<proteinExistence type="predicted"/>
<dbReference type="OrthoDB" id="431068at2759"/>
<evidence type="ECO:0000259" key="4">
    <source>
        <dbReference type="PROSITE" id="PS50102"/>
    </source>
</evidence>
<gene>
    <name evidence="5" type="ORF">GOP47_0010156</name>
</gene>
<dbReference type="InterPro" id="IPR012677">
    <property type="entry name" value="Nucleotide-bd_a/b_plait_sf"/>
</dbReference>
<feature type="domain" description="RRM" evidence="4">
    <location>
        <begin position="110"/>
        <end position="187"/>
    </location>
</feature>
<dbReference type="GO" id="GO:0003723">
    <property type="term" value="F:RNA binding"/>
    <property type="evidence" value="ECO:0007669"/>
    <property type="project" value="UniProtKB-UniRule"/>
</dbReference>
<dbReference type="Proteomes" id="UP000886520">
    <property type="component" value="Chromosome 10"/>
</dbReference>
<evidence type="ECO:0000313" key="6">
    <source>
        <dbReference type="Proteomes" id="UP000886520"/>
    </source>
</evidence>
<dbReference type="SUPFAM" id="SSF54928">
    <property type="entry name" value="RNA-binding domain, RBD"/>
    <property type="match status" value="3"/>
</dbReference>
<keyword evidence="6" id="KW-1185">Reference proteome</keyword>
<comment type="caution">
    <text evidence="5">The sequence shown here is derived from an EMBL/GenBank/DDBJ whole genome shotgun (WGS) entry which is preliminary data.</text>
</comment>
<accession>A0A9D4UUU8</accession>
<dbReference type="PROSITE" id="PS50102">
    <property type="entry name" value="RRM"/>
    <property type="match status" value="3"/>
</dbReference>
<evidence type="ECO:0000256" key="1">
    <source>
        <dbReference type="ARBA" id="ARBA00022737"/>
    </source>
</evidence>
<dbReference type="Gene3D" id="3.30.70.330">
    <property type="match status" value="3"/>
</dbReference>
<protein>
    <recommendedName>
        <fullName evidence="4">RRM domain-containing protein</fullName>
    </recommendedName>
</protein>
<dbReference type="Pfam" id="PF00076">
    <property type="entry name" value="RRM_1"/>
    <property type="match status" value="3"/>
</dbReference>
<evidence type="ECO:0000256" key="2">
    <source>
        <dbReference type="ARBA" id="ARBA00022884"/>
    </source>
</evidence>
<feature type="domain" description="RRM" evidence="4">
    <location>
        <begin position="228"/>
        <end position="305"/>
    </location>
</feature>
<dbReference type="SMART" id="SM00360">
    <property type="entry name" value="RRM"/>
    <property type="match status" value="3"/>
</dbReference>